<feature type="compositionally biased region" description="Basic and acidic residues" evidence="8">
    <location>
        <begin position="257"/>
        <end position="269"/>
    </location>
</feature>
<gene>
    <name evidence="9" type="ORF">Fcan01_13176</name>
</gene>
<feature type="compositionally biased region" description="Acidic residues" evidence="8">
    <location>
        <begin position="159"/>
        <end position="172"/>
    </location>
</feature>
<evidence type="ECO:0000256" key="4">
    <source>
        <dbReference type="ARBA" id="ARBA00023242"/>
    </source>
</evidence>
<feature type="region of interest" description="Disordered" evidence="8">
    <location>
        <begin position="150"/>
        <end position="188"/>
    </location>
</feature>
<evidence type="ECO:0000256" key="6">
    <source>
        <dbReference type="ARBA" id="ARBA00029455"/>
    </source>
</evidence>
<reference evidence="9 10" key="1">
    <citation type="submission" date="2015-12" db="EMBL/GenBank/DDBJ databases">
        <title>The genome of Folsomia candida.</title>
        <authorList>
            <person name="Faddeeva A."/>
            <person name="Derks M.F."/>
            <person name="Anvar Y."/>
            <person name="Smit S."/>
            <person name="Van Straalen N."/>
            <person name="Roelofs D."/>
        </authorList>
    </citation>
    <scope>NUCLEOTIDE SEQUENCE [LARGE SCALE GENOMIC DNA]</scope>
    <source>
        <strain evidence="9 10">VU population</strain>
        <tissue evidence="9">Whole body</tissue>
    </source>
</reference>
<dbReference type="STRING" id="158441.A0A226E3Y5"/>
<dbReference type="AlphaFoldDB" id="A0A226E3Y5"/>
<dbReference type="Proteomes" id="UP000198287">
    <property type="component" value="Unassembled WGS sequence"/>
</dbReference>
<evidence type="ECO:0000256" key="5">
    <source>
        <dbReference type="ARBA" id="ARBA00023274"/>
    </source>
</evidence>
<dbReference type="InterPro" id="IPR012173">
    <property type="entry name" value="Mpp10"/>
</dbReference>
<dbReference type="GO" id="GO:0032040">
    <property type="term" value="C:small-subunit processome"/>
    <property type="evidence" value="ECO:0007669"/>
    <property type="project" value="TreeGrafter"/>
</dbReference>
<sequence>MEKHVAIRLTKIESSTEKLKPEDFLIASNKISANSLLVLKELYDLTKSAENDASSSSALQRYLPTLRAKKSPKKKGTKKNEFSRTEVPLSTLITDNFDQDQIWEEIQLQNGLIYETLVSSISKVLAHKFRAQKAQKDDDDDDDETILRDLEEGSAENGNLEEDEDDLSDFFESDSKSRKKKSKQQTKYSKSIVDDKFFNLAQMTEFVDKMDTEEGQSEDDDDNDKVDYFKGDEENEEEEEDLYYKDFFDPPLDEEERVTQESRNEDRTNRPVQFNLEEDENATDDEENGMKEESNTTDDDDEGPNSVKEEDVVASLSTFEKKRRRIEENIEAMEEQALQPKSWQLTGEVTAQTRPENSLLEEHLLYDHLLRQAPEITTKTTQKLEDIIKQRVKDQSWDDVIRKIKPIENISEYKKRLVLDAEKSKISLTEIYEKEYIEKQNDGGIATTEEDKDPEEHKTIKKDLQTLFAKLDALSHFNYTPKAPVPEIKTITNATATSMEEITPSTFSEAMLLAPQEILEPAKGEIKGKSERTSTDKKRERRLKKKKQHLKRLSQEEKARAKGLGLRNIRLAESVVKKSKRATNDDSNLLNSKELKSSKAFFAKLQEQVSSHISKVAKKNKASMDAKVISVKKYKL</sequence>
<accession>A0A226E3Y5</accession>
<dbReference type="Pfam" id="PF04006">
    <property type="entry name" value="Mpp10"/>
    <property type="match status" value="1"/>
</dbReference>
<evidence type="ECO:0000256" key="3">
    <source>
        <dbReference type="ARBA" id="ARBA00022552"/>
    </source>
</evidence>
<comment type="caution">
    <text evidence="9">The sequence shown here is derived from an EMBL/GenBank/DDBJ whole genome shotgun (WGS) entry which is preliminary data.</text>
</comment>
<protein>
    <recommendedName>
        <fullName evidence="7">U3 small nucleolar ribonucleoprotein protein MPP10</fullName>
    </recommendedName>
</protein>
<evidence type="ECO:0000313" key="10">
    <source>
        <dbReference type="Proteomes" id="UP000198287"/>
    </source>
</evidence>
<evidence type="ECO:0000313" key="9">
    <source>
        <dbReference type="EMBL" id="OXA51734.1"/>
    </source>
</evidence>
<dbReference type="PANTHER" id="PTHR17039:SF0">
    <property type="entry name" value="U3 SMALL NUCLEOLAR RIBONUCLEOPROTEIN PROTEIN MPP10"/>
    <property type="match status" value="1"/>
</dbReference>
<dbReference type="EMBL" id="LNIX01000007">
    <property type="protein sequence ID" value="OXA51734.1"/>
    <property type="molecule type" value="Genomic_DNA"/>
</dbReference>
<name>A0A226E3Y5_FOLCA</name>
<comment type="subcellular location">
    <subcellularLocation>
        <location evidence="1 7">Nucleus</location>
        <location evidence="1 7">Nucleolus</location>
    </subcellularLocation>
</comment>
<keyword evidence="4 7" id="KW-0539">Nucleus</keyword>
<feature type="compositionally biased region" description="Acidic residues" evidence="8">
    <location>
        <begin position="213"/>
        <end position="224"/>
    </location>
</feature>
<comment type="similarity">
    <text evidence="6 7">Belongs to the MPP10 family.</text>
</comment>
<keyword evidence="3 7" id="KW-0698">rRNA processing</keyword>
<comment type="function">
    <text evidence="7">Involved in nucleolar processing of pre-18S ribosomal RNA.</text>
</comment>
<dbReference type="GO" id="GO:0006364">
    <property type="term" value="P:rRNA processing"/>
    <property type="evidence" value="ECO:0007669"/>
    <property type="project" value="UniProtKB-KW"/>
</dbReference>
<dbReference type="OMA" id="HFAEDFG"/>
<organism evidence="9 10">
    <name type="scientific">Folsomia candida</name>
    <name type="common">Springtail</name>
    <dbReference type="NCBI Taxonomy" id="158441"/>
    <lineage>
        <taxon>Eukaryota</taxon>
        <taxon>Metazoa</taxon>
        <taxon>Ecdysozoa</taxon>
        <taxon>Arthropoda</taxon>
        <taxon>Hexapoda</taxon>
        <taxon>Collembola</taxon>
        <taxon>Entomobryomorpha</taxon>
        <taxon>Isotomoidea</taxon>
        <taxon>Isotomidae</taxon>
        <taxon>Proisotominae</taxon>
        <taxon>Folsomia</taxon>
    </lineage>
</organism>
<feature type="compositionally biased region" description="Acidic residues" evidence="8">
    <location>
        <begin position="276"/>
        <end position="287"/>
    </location>
</feature>
<evidence type="ECO:0000256" key="2">
    <source>
        <dbReference type="ARBA" id="ARBA00022517"/>
    </source>
</evidence>
<evidence type="ECO:0000256" key="1">
    <source>
        <dbReference type="ARBA" id="ARBA00004604"/>
    </source>
</evidence>
<feature type="region of interest" description="Disordered" evidence="8">
    <location>
        <begin position="520"/>
        <end position="561"/>
    </location>
</feature>
<feature type="compositionally biased region" description="Basic and acidic residues" evidence="8">
    <location>
        <begin position="520"/>
        <end position="538"/>
    </location>
</feature>
<evidence type="ECO:0000256" key="8">
    <source>
        <dbReference type="SAM" id="MobiDB-lite"/>
    </source>
</evidence>
<dbReference type="OrthoDB" id="445326at2759"/>
<evidence type="ECO:0000256" key="7">
    <source>
        <dbReference type="PIRNR" id="PIRNR017300"/>
    </source>
</evidence>
<proteinExistence type="inferred from homology"/>
<keyword evidence="10" id="KW-1185">Reference proteome</keyword>
<dbReference type="PIRSF" id="PIRSF017300">
    <property type="entry name" value="snoRNP_Mpp10"/>
    <property type="match status" value="1"/>
</dbReference>
<dbReference type="PANTHER" id="PTHR17039">
    <property type="entry name" value="U3 SMALL NUCLEOLAR RIBONUCLEOPROTEIN PROTEIN MPP10"/>
    <property type="match status" value="1"/>
</dbReference>
<dbReference type="GO" id="GO:0034457">
    <property type="term" value="C:Mpp10 complex"/>
    <property type="evidence" value="ECO:0007669"/>
    <property type="project" value="UniProtKB-UniRule"/>
</dbReference>
<dbReference type="GO" id="GO:0005732">
    <property type="term" value="C:sno(s)RNA-containing ribonucleoprotein complex"/>
    <property type="evidence" value="ECO:0007669"/>
    <property type="project" value="UniProtKB-UniRule"/>
</dbReference>
<keyword evidence="2 7" id="KW-0690">Ribosome biogenesis</keyword>
<feature type="compositionally biased region" description="Basic residues" evidence="8">
    <location>
        <begin position="539"/>
        <end position="552"/>
    </location>
</feature>
<keyword evidence="5 7" id="KW-0687">Ribonucleoprotein</keyword>
<feature type="region of interest" description="Disordered" evidence="8">
    <location>
        <begin position="208"/>
        <end position="320"/>
    </location>
</feature>